<dbReference type="AlphaFoldDB" id="A0A8H7NES3"/>
<protein>
    <recommendedName>
        <fullName evidence="3">Zn(2)-C6 fungal-type domain-containing protein</fullName>
    </recommendedName>
</protein>
<dbReference type="InterPro" id="IPR001138">
    <property type="entry name" value="Zn2Cys6_DnaBD"/>
</dbReference>
<evidence type="ECO:0000313" key="4">
    <source>
        <dbReference type="EMBL" id="KAF9754535.1"/>
    </source>
</evidence>
<evidence type="ECO:0000256" key="1">
    <source>
        <dbReference type="ARBA" id="ARBA00023242"/>
    </source>
</evidence>
<keyword evidence="1" id="KW-0539">Nucleus</keyword>
<gene>
    <name evidence="4" type="ORF">IM811_009976</name>
</gene>
<evidence type="ECO:0000259" key="3">
    <source>
        <dbReference type="PROSITE" id="PS50048"/>
    </source>
</evidence>
<dbReference type="GO" id="GO:0000981">
    <property type="term" value="F:DNA-binding transcription factor activity, RNA polymerase II-specific"/>
    <property type="evidence" value="ECO:0007669"/>
    <property type="project" value="InterPro"/>
</dbReference>
<reference evidence="4" key="1">
    <citation type="submission" date="2020-10" db="EMBL/GenBank/DDBJ databases">
        <title>High-Quality Genome Resource of Clonostachys rosea strain S41 by Oxford Nanopore Long-Read Sequencing.</title>
        <authorList>
            <person name="Wang H."/>
        </authorList>
    </citation>
    <scope>NUCLEOTIDE SEQUENCE</scope>
    <source>
        <strain evidence="4">S41</strain>
    </source>
</reference>
<feature type="domain" description="Zn(2)-C6 fungal-type" evidence="3">
    <location>
        <begin position="131"/>
        <end position="161"/>
    </location>
</feature>
<proteinExistence type="predicted"/>
<evidence type="ECO:0000256" key="2">
    <source>
        <dbReference type="SAM" id="MobiDB-lite"/>
    </source>
</evidence>
<dbReference type="GO" id="GO:0008270">
    <property type="term" value="F:zinc ion binding"/>
    <property type="evidence" value="ECO:0007669"/>
    <property type="project" value="InterPro"/>
</dbReference>
<dbReference type="Pfam" id="PF00172">
    <property type="entry name" value="Zn_clus"/>
    <property type="match status" value="1"/>
</dbReference>
<sequence>MESVRSRPEPFLPPVLSPVLPPTTLPTILPPYRPTIALPNHSVYRSSDLQPNLSSNLQSNYPSSELPPIPSSNPEPKHPAHHSSNPQPDLSSNLQPNYSPTLPCLAPKPASSNLPPPSREPVSKRRSSLAACDRCRKRKIKCNAQRPACGCCVASGKDCNYYTKPSESRAHALKRKHNELQQKVESDATVLEMLRSSRPEDAQELVERIRQRQDSHSIVQDVQNGALLLQLSGAAPAEIPGSYTAASPSYSTDASESSYYTY</sequence>
<feature type="compositionally biased region" description="Pro residues" evidence="2">
    <location>
        <begin position="10"/>
        <end position="33"/>
    </location>
</feature>
<evidence type="ECO:0000313" key="5">
    <source>
        <dbReference type="Proteomes" id="UP000616885"/>
    </source>
</evidence>
<dbReference type="EMBL" id="JADCTT010000003">
    <property type="protein sequence ID" value="KAF9754535.1"/>
    <property type="molecule type" value="Genomic_DNA"/>
</dbReference>
<dbReference type="PANTHER" id="PTHR47256:SF1">
    <property type="entry name" value="ZN(II)2CYS6 TRANSCRIPTION FACTOR (EUROFUNG)"/>
    <property type="match status" value="1"/>
</dbReference>
<name>A0A8H7NES3_BIOOC</name>
<dbReference type="SMART" id="SM00066">
    <property type="entry name" value="GAL4"/>
    <property type="match status" value="1"/>
</dbReference>
<feature type="compositionally biased region" description="Polar residues" evidence="2">
    <location>
        <begin position="82"/>
        <end position="100"/>
    </location>
</feature>
<dbReference type="SUPFAM" id="SSF57701">
    <property type="entry name" value="Zn2/Cys6 DNA-binding domain"/>
    <property type="match status" value="1"/>
</dbReference>
<dbReference type="CDD" id="cd00067">
    <property type="entry name" value="GAL4"/>
    <property type="match status" value="1"/>
</dbReference>
<organism evidence="4 5">
    <name type="scientific">Bionectria ochroleuca</name>
    <name type="common">Gliocladium roseum</name>
    <dbReference type="NCBI Taxonomy" id="29856"/>
    <lineage>
        <taxon>Eukaryota</taxon>
        <taxon>Fungi</taxon>
        <taxon>Dikarya</taxon>
        <taxon>Ascomycota</taxon>
        <taxon>Pezizomycotina</taxon>
        <taxon>Sordariomycetes</taxon>
        <taxon>Hypocreomycetidae</taxon>
        <taxon>Hypocreales</taxon>
        <taxon>Bionectriaceae</taxon>
        <taxon>Clonostachys</taxon>
    </lineage>
</organism>
<feature type="compositionally biased region" description="Polar residues" evidence="2">
    <location>
        <begin position="244"/>
        <end position="262"/>
    </location>
</feature>
<feature type="compositionally biased region" description="Polar residues" evidence="2">
    <location>
        <begin position="43"/>
        <end position="63"/>
    </location>
</feature>
<dbReference type="InterPro" id="IPR053187">
    <property type="entry name" value="Notoamide_regulator"/>
</dbReference>
<feature type="region of interest" description="Disordered" evidence="2">
    <location>
        <begin position="1"/>
        <end position="128"/>
    </location>
</feature>
<dbReference type="InterPro" id="IPR036864">
    <property type="entry name" value="Zn2-C6_fun-type_DNA-bd_sf"/>
</dbReference>
<dbReference type="Proteomes" id="UP000616885">
    <property type="component" value="Unassembled WGS sequence"/>
</dbReference>
<dbReference type="Gene3D" id="4.10.240.10">
    <property type="entry name" value="Zn(2)-C6 fungal-type DNA-binding domain"/>
    <property type="match status" value="1"/>
</dbReference>
<dbReference type="PANTHER" id="PTHR47256">
    <property type="entry name" value="ZN(II)2CYS6 TRANSCRIPTION FACTOR (EUROFUNG)-RELATED"/>
    <property type="match status" value="1"/>
</dbReference>
<feature type="region of interest" description="Disordered" evidence="2">
    <location>
        <begin position="240"/>
        <end position="262"/>
    </location>
</feature>
<accession>A0A8H7NES3</accession>
<dbReference type="PROSITE" id="PS50048">
    <property type="entry name" value="ZN2_CY6_FUNGAL_2"/>
    <property type="match status" value="1"/>
</dbReference>
<comment type="caution">
    <text evidence="4">The sequence shown here is derived from an EMBL/GenBank/DDBJ whole genome shotgun (WGS) entry which is preliminary data.</text>
</comment>
<dbReference type="PROSITE" id="PS00463">
    <property type="entry name" value="ZN2_CY6_FUNGAL_1"/>
    <property type="match status" value="1"/>
</dbReference>